<dbReference type="EMBL" id="AMQN01035743">
    <property type="status" value="NOT_ANNOTATED_CDS"/>
    <property type="molecule type" value="Genomic_DNA"/>
</dbReference>
<dbReference type="SUPFAM" id="SSF103473">
    <property type="entry name" value="MFS general substrate transporter"/>
    <property type="match status" value="1"/>
</dbReference>
<feature type="non-terminal residue" evidence="2">
    <location>
        <position position="1"/>
    </location>
</feature>
<evidence type="ECO:0000313" key="2">
    <source>
        <dbReference type="EMBL" id="ELU17542.1"/>
    </source>
</evidence>
<accession>R7VG43</accession>
<dbReference type="PANTHER" id="PTHR11360">
    <property type="entry name" value="MONOCARBOXYLATE TRANSPORTER"/>
    <property type="match status" value="1"/>
</dbReference>
<dbReference type="GO" id="GO:0008028">
    <property type="term" value="F:monocarboxylic acid transmembrane transporter activity"/>
    <property type="evidence" value="ECO:0007669"/>
    <property type="project" value="TreeGrafter"/>
</dbReference>
<evidence type="ECO:0000313" key="4">
    <source>
        <dbReference type="Proteomes" id="UP000014760"/>
    </source>
</evidence>
<dbReference type="HOGENOM" id="CLU_3038301_0_0_1"/>
<feature type="transmembrane region" description="Helical" evidence="1">
    <location>
        <begin position="6"/>
        <end position="32"/>
    </location>
</feature>
<keyword evidence="1" id="KW-1133">Transmembrane helix</keyword>
<keyword evidence="1" id="KW-0472">Membrane</keyword>
<keyword evidence="4" id="KW-1185">Reference proteome</keyword>
<gene>
    <name evidence="2" type="ORF">CAPTEDRAFT_88831</name>
</gene>
<reference evidence="4" key="1">
    <citation type="submission" date="2012-12" db="EMBL/GenBank/DDBJ databases">
        <authorList>
            <person name="Hellsten U."/>
            <person name="Grimwood J."/>
            <person name="Chapman J.A."/>
            <person name="Shapiro H."/>
            <person name="Aerts A."/>
            <person name="Otillar R.P."/>
            <person name="Terry A.Y."/>
            <person name="Boore J.L."/>
            <person name="Simakov O."/>
            <person name="Marletaz F."/>
            <person name="Cho S.-J."/>
            <person name="Edsinger-Gonzales E."/>
            <person name="Havlak P."/>
            <person name="Kuo D.-H."/>
            <person name="Larsson T."/>
            <person name="Lv J."/>
            <person name="Arendt D."/>
            <person name="Savage R."/>
            <person name="Osoegawa K."/>
            <person name="de Jong P."/>
            <person name="Lindberg D.R."/>
            <person name="Seaver E.C."/>
            <person name="Weisblat D.A."/>
            <person name="Putnam N.H."/>
            <person name="Grigoriev I.V."/>
            <person name="Rokhsar D.S."/>
        </authorList>
    </citation>
    <scope>NUCLEOTIDE SEQUENCE</scope>
    <source>
        <strain evidence="4">I ESC-2004</strain>
    </source>
</reference>
<dbReference type="InterPro" id="IPR036259">
    <property type="entry name" value="MFS_trans_sf"/>
</dbReference>
<dbReference type="PANTHER" id="PTHR11360:SF284">
    <property type="entry name" value="EG:103B4.3 PROTEIN-RELATED"/>
    <property type="match status" value="1"/>
</dbReference>
<evidence type="ECO:0008006" key="5">
    <source>
        <dbReference type="Google" id="ProtNLM"/>
    </source>
</evidence>
<reference evidence="2 4" key="2">
    <citation type="journal article" date="2013" name="Nature">
        <title>Insights into bilaterian evolution from three spiralian genomes.</title>
        <authorList>
            <person name="Simakov O."/>
            <person name="Marletaz F."/>
            <person name="Cho S.J."/>
            <person name="Edsinger-Gonzales E."/>
            <person name="Havlak P."/>
            <person name="Hellsten U."/>
            <person name="Kuo D.H."/>
            <person name="Larsson T."/>
            <person name="Lv J."/>
            <person name="Arendt D."/>
            <person name="Savage R."/>
            <person name="Osoegawa K."/>
            <person name="de Jong P."/>
            <person name="Grimwood J."/>
            <person name="Chapman J.A."/>
            <person name="Shapiro H."/>
            <person name="Aerts A."/>
            <person name="Otillar R.P."/>
            <person name="Terry A.Y."/>
            <person name="Boore J.L."/>
            <person name="Grigoriev I.V."/>
            <person name="Lindberg D.R."/>
            <person name="Seaver E.C."/>
            <person name="Weisblat D.A."/>
            <person name="Putnam N.H."/>
            <person name="Rokhsar D.S."/>
        </authorList>
    </citation>
    <scope>NUCLEOTIDE SEQUENCE</scope>
    <source>
        <strain evidence="2 4">I ESC-2004</strain>
    </source>
</reference>
<evidence type="ECO:0000256" key="1">
    <source>
        <dbReference type="SAM" id="Phobius"/>
    </source>
</evidence>
<dbReference type="EMBL" id="KB292473">
    <property type="protein sequence ID" value="ELU17542.1"/>
    <property type="molecule type" value="Genomic_DNA"/>
</dbReference>
<evidence type="ECO:0000313" key="3">
    <source>
        <dbReference type="EnsemblMetazoa" id="CapteP88831"/>
    </source>
</evidence>
<dbReference type="AlphaFoldDB" id="R7VG43"/>
<dbReference type="Proteomes" id="UP000014760">
    <property type="component" value="Unassembled WGS sequence"/>
</dbReference>
<feature type="non-terminal residue" evidence="2">
    <location>
        <position position="55"/>
    </location>
</feature>
<reference evidence="3" key="3">
    <citation type="submission" date="2015-06" db="UniProtKB">
        <authorList>
            <consortium name="EnsemblMetazoa"/>
        </authorList>
    </citation>
    <scope>IDENTIFICATION</scope>
</reference>
<organism evidence="2">
    <name type="scientific">Capitella teleta</name>
    <name type="common">Polychaete worm</name>
    <dbReference type="NCBI Taxonomy" id="283909"/>
    <lineage>
        <taxon>Eukaryota</taxon>
        <taxon>Metazoa</taxon>
        <taxon>Spiralia</taxon>
        <taxon>Lophotrochozoa</taxon>
        <taxon>Annelida</taxon>
        <taxon>Polychaeta</taxon>
        <taxon>Sedentaria</taxon>
        <taxon>Scolecida</taxon>
        <taxon>Capitellidae</taxon>
        <taxon>Capitella</taxon>
    </lineage>
</organism>
<name>R7VG43_CAPTE</name>
<dbReference type="EnsemblMetazoa" id="CapteT88831">
    <property type="protein sequence ID" value="CapteP88831"/>
    <property type="gene ID" value="CapteG88831"/>
</dbReference>
<keyword evidence="1" id="KW-0812">Transmembrane</keyword>
<proteinExistence type="predicted"/>
<dbReference type="InterPro" id="IPR050327">
    <property type="entry name" value="Proton-linked_MCT"/>
</dbReference>
<sequence>PDQGWSWLVLFAAFLSNVTFDGVIFSFGVFYVEFLGYFNAGRAQTSWIGSVISAV</sequence>
<protein>
    <recommendedName>
        <fullName evidence="5">Major facilitator superfamily (MFS) profile domain-containing protein</fullName>
    </recommendedName>
</protein>
<dbReference type="OrthoDB" id="6509908at2759"/>